<proteinExistence type="predicted"/>
<dbReference type="EMBL" id="JACYFT010000002">
    <property type="protein sequence ID" value="MBD8050931.1"/>
    <property type="molecule type" value="Genomic_DNA"/>
</dbReference>
<dbReference type="AlphaFoldDB" id="A0A927IM90"/>
<sequence length="257" mass="28582">MTRALPRAHIHSSRLVRFLSENALLDAAPRTEDVGQRLGDWLDFRQAIALHGVLNPDHPAQAATPSHTPARTPALTPDALRQHVTRVRASLEQSILQGAPPGSGLTRIDMPPAELDEPIEPKTAFEPYRRFQAAHQRQMESVVRTLRAQVRSQLAKSTPALQQLATLDAAFENILSEREAMLLGKVSRLLEKRFAQGLKQHLKQHTDEAAPAHDKPLAWLMPIRQAMRTALLAELDARLQPTLGLVEAFHAQNAQEQ</sequence>
<comment type="caution">
    <text evidence="1">The sequence shown here is derived from an EMBL/GenBank/DDBJ whole genome shotgun (WGS) entry which is preliminary data.</text>
</comment>
<keyword evidence="2" id="KW-1185">Reference proteome</keyword>
<organism evidence="1 2">
    <name type="scientific">Limnohabitans radicicola</name>
    <dbReference type="NCBI Taxonomy" id="2771427"/>
    <lineage>
        <taxon>Bacteria</taxon>
        <taxon>Pseudomonadati</taxon>
        <taxon>Pseudomonadota</taxon>
        <taxon>Betaproteobacteria</taxon>
        <taxon>Burkholderiales</taxon>
        <taxon>Comamonadaceae</taxon>
        <taxon>Limnohabitans</taxon>
    </lineage>
</organism>
<protein>
    <submittedName>
        <fullName evidence="1">DUF3348 family protein</fullName>
    </submittedName>
</protein>
<dbReference type="RefSeq" id="WP_191819401.1">
    <property type="nucleotide sequence ID" value="NZ_JACYFT010000002.1"/>
</dbReference>
<dbReference type="Pfam" id="PF11828">
    <property type="entry name" value="DUF3348"/>
    <property type="match status" value="1"/>
</dbReference>
<evidence type="ECO:0000313" key="1">
    <source>
        <dbReference type="EMBL" id="MBD8050931.1"/>
    </source>
</evidence>
<gene>
    <name evidence="1" type="ORF">IC609_10270</name>
</gene>
<dbReference type="InterPro" id="IPR021783">
    <property type="entry name" value="DUF3348"/>
</dbReference>
<reference evidence="1" key="1">
    <citation type="submission" date="2020-09" db="EMBL/GenBank/DDBJ databases">
        <title>Genome seq and assembly of Limnohabitants sp.</title>
        <authorList>
            <person name="Chhetri G."/>
        </authorList>
    </citation>
    <scope>NUCLEOTIDE SEQUENCE</scope>
    <source>
        <strain evidence="1">JUR4</strain>
    </source>
</reference>
<accession>A0A927IM90</accession>
<evidence type="ECO:0000313" key="2">
    <source>
        <dbReference type="Proteomes" id="UP000647424"/>
    </source>
</evidence>
<name>A0A927IM90_9BURK</name>
<dbReference type="Proteomes" id="UP000647424">
    <property type="component" value="Unassembled WGS sequence"/>
</dbReference>